<protein>
    <submittedName>
        <fullName evidence="2">Pimeloyl-ACP methyl ester carboxylesterase</fullName>
    </submittedName>
</protein>
<evidence type="ECO:0000259" key="1">
    <source>
        <dbReference type="Pfam" id="PF00561"/>
    </source>
</evidence>
<dbReference type="OrthoDB" id="9804723at2"/>
<accession>A0A1M5TSH0</accession>
<reference evidence="2 3" key="1">
    <citation type="submission" date="2016-11" db="EMBL/GenBank/DDBJ databases">
        <authorList>
            <person name="Jaros S."/>
            <person name="Januszkiewicz K."/>
            <person name="Wedrychowicz H."/>
        </authorList>
    </citation>
    <scope>NUCLEOTIDE SEQUENCE [LARGE SCALE GENOMIC DNA]</scope>
    <source>
        <strain evidence="2 3">GAS242</strain>
    </source>
</reference>
<gene>
    <name evidence="2" type="ORF">SAMN05444169_7953</name>
</gene>
<feature type="domain" description="AB hydrolase-1" evidence="1">
    <location>
        <begin position="34"/>
        <end position="143"/>
    </location>
</feature>
<sequence length="289" mass="32193">MSARFEPIIGRYMHLDLFGRTHRIYVEQAGEGTPLLCLHTAGADGRQYRALMNDERITQRHRVIAFDMPWHGKSSPPAGWHDEEYQLTSAHYTTIILAIMTALELDRPILIGCSIGGRIALHLALEHPERFRAIIGLQAGAHVDPYYDLNFLHRPDVHGGEIAAAVVSGLVGPDAPDHERWETLWHYMQGGPGVFKGDLYFYKLDGDIRDRVAQIDTSRCPLFLLSGEYDYSCTPEETLAVARSVPGSEAAIMKGLGHFPMSENPAEFFNYLLPVLEKIGARGSLVAAK</sequence>
<dbReference type="InterPro" id="IPR000073">
    <property type="entry name" value="AB_hydrolase_1"/>
</dbReference>
<organism evidence="2 3">
    <name type="scientific">Bradyrhizobium erythrophlei</name>
    <dbReference type="NCBI Taxonomy" id="1437360"/>
    <lineage>
        <taxon>Bacteria</taxon>
        <taxon>Pseudomonadati</taxon>
        <taxon>Pseudomonadota</taxon>
        <taxon>Alphaproteobacteria</taxon>
        <taxon>Hyphomicrobiales</taxon>
        <taxon>Nitrobacteraceae</taxon>
        <taxon>Bradyrhizobium</taxon>
    </lineage>
</organism>
<proteinExistence type="predicted"/>
<evidence type="ECO:0000313" key="2">
    <source>
        <dbReference type="EMBL" id="SHH53621.1"/>
    </source>
</evidence>
<dbReference type="SUPFAM" id="SSF53474">
    <property type="entry name" value="alpha/beta-Hydrolases"/>
    <property type="match status" value="1"/>
</dbReference>
<dbReference type="Pfam" id="PF00561">
    <property type="entry name" value="Abhydrolase_1"/>
    <property type="match status" value="1"/>
</dbReference>
<dbReference type="RefSeq" id="WP_079571201.1">
    <property type="nucleotide sequence ID" value="NZ_LT670818.1"/>
</dbReference>
<dbReference type="Gene3D" id="3.40.50.1820">
    <property type="entry name" value="alpha/beta hydrolase"/>
    <property type="match status" value="1"/>
</dbReference>
<dbReference type="InterPro" id="IPR029058">
    <property type="entry name" value="AB_hydrolase_fold"/>
</dbReference>
<dbReference type="EMBL" id="LT670818">
    <property type="protein sequence ID" value="SHH53621.1"/>
    <property type="molecule type" value="Genomic_DNA"/>
</dbReference>
<name>A0A1M5TSH0_9BRAD</name>
<dbReference type="PANTHER" id="PTHR43194:SF2">
    <property type="entry name" value="PEROXISOMAL MEMBRANE PROTEIN LPX1"/>
    <property type="match status" value="1"/>
</dbReference>
<evidence type="ECO:0000313" key="3">
    <source>
        <dbReference type="Proteomes" id="UP000190675"/>
    </source>
</evidence>
<dbReference type="AlphaFoldDB" id="A0A1M5TSH0"/>
<dbReference type="Proteomes" id="UP000190675">
    <property type="component" value="Chromosome I"/>
</dbReference>
<dbReference type="PANTHER" id="PTHR43194">
    <property type="entry name" value="HYDROLASE ALPHA/BETA FOLD FAMILY"/>
    <property type="match status" value="1"/>
</dbReference>
<dbReference type="PRINTS" id="PR00111">
    <property type="entry name" value="ABHYDROLASE"/>
</dbReference>
<dbReference type="InterPro" id="IPR050228">
    <property type="entry name" value="Carboxylesterase_BioH"/>
</dbReference>